<dbReference type="Pfam" id="PF07690">
    <property type="entry name" value="MFS_1"/>
    <property type="match status" value="1"/>
</dbReference>
<feature type="region of interest" description="Disordered" evidence="5">
    <location>
        <begin position="613"/>
        <end position="641"/>
    </location>
</feature>
<keyword evidence="2 6" id="KW-0812">Transmembrane</keyword>
<comment type="subcellular location">
    <subcellularLocation>
        <location evidence="1">Membrane</location>
        <topology evidence="1">Multi-pass membrane protein</topology>
    </subcellularLocation>
</comment>
<feature type="transmembrane region" description="Helical" evidence="6">
    <location>
        <begin position="234"/>
        <end position="257"/>
    </location>
</feature>
<feature type="transmembrane region" description="Helical" evidence="6">
    <location>
        <begin position="544"/>
        <end position="563"/>
    </location>
</feature>
<comment type="caution">
    <text evidence="7">The sequence shown here is derived from an EMBL/GenBank/DDBJ whole genome shotgun (WGS) entry which is preliminary data.</text>
</comment>
<proteinExistence type="predicted"/>
<reference evidence="7" key="1">
    <citation type="submission" date="2022-01" db="EMBL/GenBank/DDBJ databases">
        <title>Comparative genomics reveals a dynamic genome evolution in the ectomycorrhizal milk-cap (Lactarius) mushrooms.</title>
        <authorList>
            <consortium name="DOE Joint Genome Institute"/>
            <person name="Lebreton A."/>
            <person name="Tang N."/>
            <person name="Kuo A."/>
            <person name="LaButti K."/>
            <person name="Drula E."/>
            <person name="Barry K."/>
            <person name="Clum A."/>
            <person name="Lipzen A."/>
            <person name="Mousain D."/>
            <person name="Ng V."/>
            <person name="Wang R."/>
            <person name="Wang X."/>
            <person name="Dai Y."/>
            <person name="Henrissat B."/>
            <person name="Grigoriev I.V."/>
            <person name="Guerin-Laguette A."/>
            <person name="Yu F."/>
            <person name="Martin F.M."/>
        </authorList>
    </citation>
    <scope>NUCLEOTIDE SEQUENCE</scope>
    <source>
        <strain evidence="7">QP</strain>
    </source>
</reference>
<dbReference type="PANTHER" id="PTHR23507:SF1">
    <property type="entry name" value="FI18259P1-RELATED"/>
    <property type="match status" value="1"/>
</dbReference>
<dbReference type="Proteomes" id="UP001201163">
    <property type="component" value="Unassembled WGS sequence"/>
</dbReference>
<feature type="transmembrane region" description="Helical" evidence="6">
    <location>
        <begin position="389"/>
        <end position="412"/>
    </location>
</feature>
<evidence type="ECO:0000256" key="3">
    <source>
        <dbReference type="ARBA" id="ARBA00022989"/>
    </source>
</evidence>
<dbReference type="PANTHER" id="PTHR23507">
    <property type="entry name" value="ZGC:174356"/>
    <property type="match status" value="1"/>
</dbReference>
<feature type="compositionally biased region" description="Polar residues" evidence="5">
    <location>
        <begin position="624"/>
        <end position="635"/>
    </location>
</feature>
<feature type="transmembrane region" description="Helical" evidence="6">
    <location>
        <begin position="166"/>
        <end position="185"/>
    </location>
</feature>
<dbReference type="GO" id="GO:0016020">
    <property type="term" value="C:membrane"/>
    <property type="evidence" value="ECO:0007669"/>
    <property type="project" value="UniProtKB-SubCell"/>
</dbReference>
<dbReference type="InterPro" id="IPR036259">
    <property type="entry name" value="MFS_trans_sf"/>
</dbReference>
<evidence type="ECO:0000256" key="5">
    <source>
        <dbReference type="SAM" id="MobiDB-lite"/>
    </source>
</evidence>
<dbReference type="Gene3D" id="1.20.1250.20">
    <property type="entry name" value="MFS general substrate transporter like domains"/>
    <property type="match status" value="1"/>
</dbReference>
<keyword evidence="4 6" id="KW-0472">Membrane</keyword>
<keyword evidence="8" id="KW-1185">Reference proteome</keyword>
<dbReference type="AlphaFoldDB" id="A0AAD4LPV6"/>
<feature type="transmembrane region" description="Helical" evidence="6">
    <location>
        <begin position="509"/>
        <end position="532"/>
    </location>
</feature>
<dbReference type="GO" id="GO:0022857">
    <property type="term" value="F:transmembrane transporter activity"/>
    <property type="evidence" value="ECO:0007669"/>
    <property type="project" value="InterPro"/>
</dbReference>
<protein>
    <submittedName>
        <fullName evidence="7">Major facilitator superfamily domain-containing protein</fullName>
    </submittedName>
</protein>
<feature type="transmembrane region" description="Helical" evidence="6">
    <location>
        <begin position="278"/>
        <end position="298"/>
    </location>
</feature>
<evidence type="ECO:0000256" key="1">
    <source>
        <dbReference type="ARBA" id="ARBA00004141"/>
    </source>
</evidence>
<dbReference type="InterPro" id="IPR011701">
    <property type="entry name" value="MFS"/>
</dbReference>
<dbReference type="EMBL" id="JAKELL010000013">
    <property type="protein sequence ID" value="KAH8994833.1"/>
    <property type="molecule type" value="Genomic_DNA"/>
</dbReference>
<evidence type="ECO:0000313" key="7">
    <source>
        <dbReference type="EMBL" id="KAH8994833.1"/>
    </source>
</evidence>
<feature type="transmembrane region" description="Helical" evidence="6">
    <location>
        <begin position="197"/>
        <end position="222"/>
    </location>
</feature>
<gene>
    <name evidence="7" type="ORF">EDB92DRAFT_1794965</name>
</gene>
<evidence type="ECO:0000256" key="6">
    <source>
        <dbReference type="SAM" id="Phobius"/>
    </source>
</evidence>
<feature type="transmembrane region" description="Helical" evidence="6">
    <location>
        <begin position="470"/>
        <end position="497"/>
    </location>
</feature>
<organism evidence="7 8">
    <name type="scientific">Lactarius akahatsu</name>
    <dbReference type="NCBI Taxonomy" id="416441"/>
    <lineage>
        <taxon>Eukaryota</taxon>
        <taxon>Fungi</taxon>
        <taxon>Dikarya</taxon>
        <taxon>Basidiomycota</taxon>
        <taxon>Agaricomycotina</taxon>
        <taxon>Agaricomycetes</taxon>
        <taxon>Russulales</taxon>
        <taxon>Russulaceae</taxon>
        <taxon>Lactarius</taxon>
    </lineage>
</organism>
<dbReference type="SUPFAM" id="SSF103473">
    <property type="entry name" value="MFS general substrate transporter"/>
    <property type="match status" value="1"/>
</dbReference>
<accession>A0AAD4LPV6</accession>
<evidence type="ECO:0000313" key="8">
    <source>
        <dbReference type="Proteomes" id="UP001201163"/>
    </source>
</evidence>
<evidence type="ECO:0000256" key="2">
    <source>
        <dbReference type="ARBA" id="ARBA00022692"/>
    </source>
</evidence>
<sequence>MDPSPRPSETDPLLPVDPPVKKPFYRPRPLWIVPFALTSALVHGMTTAPRVQVYTQLACNAAYGKQPHDHSDYILPPLLSSVYVPLLEHAIVTPIPVHFPHFSHSPEHTNPEDPRQVLSERCFSDPDVQARAARLQTIVATTMGVLSVCTTAWWGHYGQKHGRTKVLAAATLGTLFTDLAFVLVSTPSPFSRHSHKFLFLAPVIEGLLGGQSTLHAAIAAYISDCTSDGSRAHIFSRFAGVSYVGFALGPTIGAFLIRHPLVHAQSFGQRRKVQSVTAVFWVAVLCGAINAILTLLVIPESLDKVKLRAVQKGDTPSTSAQKKTGLKKRLLGPFAIFAPRKRVVNGRMQKDWSMSWLAIAMFALFLASGVFQVKYLYAEHVFGWGAEQLGYYISFVSNVRALHTLLLMPFIISCFKPSPPAPSISAVSSNTPPTHLARSIAFDLYVARGSLLLDMISHTLVALHLSSSSLVFAGITSISALASGTTPALQSLAICILQRSSQGNPDTGALFSGLSTLAALGQAIFAPLIFGFVYSGTVARFPEAVFALAAALVLVAFTATFFVRPEHRRVRKGKAPVAVAAGRRRVLVADFERGRSRVVKHIGDRGRTQARSHVAARDDISARGSETTPSCSCPGSSDDVV</sequence>
<keyword evidence="3 6" id="KW-1133">Transmembrane helix</keyword>
<evidence type="ECO:0000256" key="4">
    <source>
        <dbReference type="ARBA" id="ARBA00023136"/>
    </source>
</evidence>
<feature type="transmembrane region" description="Helical" evidence="6">
    <location>
        <begin position="135"/>
        <end position="154"/>
    </location>
</feature>
<name>A0AAD4LPV6_9AGAM</name>
<feature type="transmembrane region" description="Helical" evidence="6">
    <location>
        <begin position="356"/>
        <end position="377"/>
    </location>
</feature>